<gene>
    <name evidence="1" type="ORF">DFP90_11380</name>
</gene>
<dbReference type="PIRSF" id="PIRSF020680">
    <property type="entry name" value="PhnH"/>
    <property type="match status" value="1"/>
</dbReference>
<dbReference type="Proteomes" id="UP000256845">
    <property type="component" value="Unassembled WGS sequence"/>
</dbReference>
<dbReference type="SUPFAM" id="SSF159709">
    <property type="entry name" value="PhnH-like"/>
    <property type="match status" value="1"/>
</dbReference>
<name>A0A3D9H5V1_9PROT</name>
<dbReference type="GO" id="GO:0019634">
    <property type="term" value="P:organic phosphonate metabolic process"/>
    <property type="evidence" value="ECO:0007669"/>
    <property type="project" value="InterPro"/>
</dbReference>
<evidence type="ECO:0000313" key="1">
    <source>
        <dbReference type="EMBL" id="RED44875.1"/>
    </source>
</evidence>
<comment type="caution">
    <text evidence="1">The sequence shown here is derived from an EMBL/GenBank/DDBJ whole genome shotgun (WGS) entry which is preliminary data.</text>
</comment>
<dbReference type="InterPro" id="IPR008772">
    <property type="entry name" value="Phosphonate_metab_PhnH"/>
</dbReference>
<dbReference type="Gene3D" id="3.40.50.11310">
    <property type="entry name" value="Bacterial phosphonate metabolism protein PhnH"/>
    <property type="match status" value="1"/>
</dbReference>
<organism evidence="1 2">
    <name type="scientific">Aestuariispira insulae</name>
    <dbReference type="NCBI Taxonomy" id="1461337"/>
    <lineage>
        <taxon>Bacteria</taxon>
        <taxon>Pseudomonadati</taxon>
        <taxon>Pseudomonadota</taxon>
        <taxon>Alphaproteobacteria</taxon>
        <taxon>Rhodospirillales</taxon>
        <taxon>Kiloniellaceae</taxon>
        <taxon>Aestuariispira</taxon>
    </lineage>
</organism>
<accession>A0A3D9H5V1</accession>
<dbReference type="RefSeq" id="WP_115938897.1">
    <property type="nucleotide sequence ID" value="NZ_QRDW01000013.1"/>
</dbReference>
<keyword evidence="2" id="KW-1185">Reference proteome</keyword>
<sequence length="203" mass="22047">MKSTDMDLKPAFSDPVMDSTESYRVIMQAMAKPAYAHEFPLEMDVPGKIGAAAGQILLTMADGDTPLWIAPELRDSALDLWIRFHTGCPLVERPEEATFVLATPETALKQLEKLSTGSPEYPDRGATVILVSKMIKADSGPVCSGPGFKEPRRIDFDGASPALWSLIGESRMDYPAGLDWLLVSGQSVAALPRSTKLEDTTCM</sequence>
<dbReference type="OrthoDB" id="9814509at2"/>
<evidence type="ECO:0000313" key="2">
    <source>
        <dbReference type="Proteomes" id="UP000256845"/>
    </source>
</evidence>
<dbReference type="Pfam" id="PF05845">
    <property type="entry name" value="PhnH"/>
    <property type="match status" value="1"/>
</dbReference>
<protein>
    <submittedName>
        <fullName evidence="1">Alpha-D-ribose 1-methylphosphonate 5-triphosphate synthase subunit PhnH</fullName>
    </submittedName>
</protein>
<dbReference type="NCBIfam" id="TIGR03292">
    <property type="entry name" value="PhnH_redo"/>
    <property type="match status" value="1"/>
</dbReference>
<dbReference type="AlphaFoldDB" id="A0A3D9H5V1"/>
<dbReference type="InterPro" id="IPR038058">
    <property type="entry name" value="PhnH-like_sp"/>
</dbReference>
<dbReference type="EMBL" id="QRDW01000013">
    <property type="protein sequence ID" value="RED44875.1"/>
    <property type="molecule type" value="Genomic_DNA"/>
</dbReference>
<reference evidence="1 2" key="1">
    <citation type="submission" date="2018-07" db="EMBL/GenBank/DDBJ databases">
        <title>Genomic Encyclopedia of Type Strains, Phase III (KMG-III): the genomes of soil and plant-associated and newly described type strains.</title>
        <authorList>
            <person name="Whitman W."/>
        </authorList>
    </citation>
    <scope>NUCLEOTIDE SEQUENCE [LARGE SCALE GENOMIC DNA]</scope>
    <source>
        <strain evidence="1 2">CECT 8488</strain>
    </source>
</reference>
<proteinExistence type="predicted"/>